<evidence type="ECO:0000313" key="4">
    <source>
        <dbReference type="Proteomes" id="UP000229897"/>
    </source>
</evidence>
<gene>
    <name evidence="3" type="ORF">CR152_00250</name>
</gene>
<keyword evidence="4" id="KW-1185">Reference proteome</keyword>
<reference evidence="3" key="1">
    <citation type="submission" date="2017-10" db="EMBL/GenBank/DDBJ databases">
        <title>Massilia psychrophilum sp. nov., a novel purple-pigmented bacterium isolated from Tianshan glacier, Xinjiang Municipality, China.</title>
        <authorList>
            <person name="Wang H."/>
        </authorList>
    </citation>
    <scope>NUCLEOTIDE SEQUENCE [LARGE SCALE GENOMIC DNA]</scope>
    <source>
        <strain evidence="3">B2</strain>
    </source>
</reference>
<accession>A0A2D2DDQ2</accession>
<feature type="domain" description="DUF2760" evidence="2">
    <location>
        <begin position="80"/>
        <end position="202"/>
    </location>
</feature>
<proteinExistence type="predicted"/>
<evidence type="ECO:0000259" key="2">
    <source>
        <dbReference type="Pfam" id="PF10816"/>
    </source>
</evidence>
<evidence type="ECO:0000256" key="1">
    <source>
        <dbReference type="SAM" id="MobiDB-lite"/>
    </source>
</evidence>
<dbReference type="EMBL" id="CP024608">
    <property type="protein sequence ID" value="ATQ73111.1"/>
    <property type="molecule type" value="Genomic_DNA"/>
</dbReference>
<dbReference type="OrthoDB" id="21395at2"/>
<sequence>MIDSTPDSNHPSPDNNPPSFLRRIPIAFGAFFGALSDADFAGRVERVRHGSIPAPTPAPAPVAPVAAAPAPAPKPAAPTPDTALQLLSLLQRDARLIDFTQENLSGFSDADIGAAARVVHEGCAKVLREHFTIVPVRDEAEGSRVTLNDGFDARAVRLTGNVVGKAPFNGSISHRGWRAADVRLPTLAAGHDATVVAQAEVEL</sequence>
<dbReference type="RefSeq" id="WP_099872701.1">
    <property type="nucleotide sequence ID" value="NZ_CP024608.1"/>
</dbReference>
<feature type="region of interest" description="Disordered" evidence="1">
    <location>
        <begin position="52"/>
        <end position="78"/>
    </location>
</feature>
<name>A0A2D2DDQ2_9BURK</name>
<dbReference type="Proteomes" id="UP000229897">
    <property type="component" value="Chromosome"/>
</dbReference>
<dbReference type="InterPro" id="IPR021212">
    <property type="entry name" value="DUF2760"/>
</dbReference>
<protein>
    <recommendedName>
        <fullName evidence="2">DUF2760 domain-containing protein</fullName>
    </recommendedName>
</protein>
<organism evidence="3 4">
    <name type="scientific">Massilia violaceinigra</name>
    <dbReference type="NCBI Taxonomy" id="2045208"/>
    <lineage>
        <taxon>Bacteria</taxon>
        <taxon>Pseudomonadati</taxon>
        <taxon>Pseudomonadota</taxon>
        <taxon>Betaproteobacteria</taxon>
        <taxon>Burkholderiales</taxon>
        <taxon>Oxalobacteraceae</taxon>
        <taxon>Telluria group</taxon>
        <taxon>Massilia</taxon>
    </lineage>
</organism>
<dbReference type="AlphaFoldDB" id="A0A2D2DDQ2"/>
<dbReference type="KEGG" id="mass:CR152_00250"/>
<evidence type="ECO:0000313" key="3">
    <source>
        <dbReference type="EMBL" id="ATQ73111.1"/>
    </source>
</evidence>
<dbReference type="Pfam" id="PF10816">
    <property type="entry name" value="DUF2760"/>
    <property type="match status" value="1"/>
</dbReference>